<feature type="domain" description="ATP synthase F1 complex delta/epsilon subunit N-terminal" evidence="7">
    <location>
        <begin position="1"/>
        <end position="80"/>
    </location>
</feature>
<dbReference type="SUPFAM" id="SSF51344">
    <property type="entry name" value="Epsilon subunit of F1F0-ATP synthase N-terminal domain"/>
    <property type="match status" value="1"/>
</dbReference>
<accession>A0A563VT16</accession>
<dbReference type="RefSeq" id="WP_144865014.1">
    <property type="nucleotide sequence ID" value="NZ_LR213787.1"/>
</dbReference>
<reference evidence="8 9" key="1">
    <citation type="submission" date="2019-01" db="EMBL/GenBank/DDBJ databases">
        <authorList>
            <person name="Brito A."/>
        </authorList>
    </citation>
    <scope>NUCLEOTIDE SEQUENCE [LARGE SCALE GENOMIC DNA]</scope>
    <source>
        <strain evidence="8">1</strain>
    </source>
</reference>
<keyword evidence="6" id="KW-0066">ATP synthesis</keyword>
<dbReference type="EMBL" id="CAACVJ010000190">
    <property type="protein sequence ID" value="VEP14538.1"/>
    <property type="molecule type" value="Genomic_DNA"/>
</dbReference>
<dbReference type="GO" id="GO:0045259">
    <property type="term" value="C:proton-transporting ATP synthase complex"/>
    <property type="evidence" value="ECO:0007669"/>
    <property type="project" value="UniProtKB-KW"/>
</dbReference>
<evidence type="ECO:0000313" key="8">
    <source>
        <dbReference type="EMBL" id="VEP14538.1"/>
    </source>
</evidence>
<dbReference type="Gene3D" id="2.60.15.10">
    <property type="entry name" value="F0F1 ATP synthase delta/epsilon subunit, N-terminal"/>
    <property type="match status" value="1"/>
</dbReference>
<gene>
    <name evidence="8" type="ORF">H1P_270031</name>
</gene>
<dbReference type="NCBIfam" id="NF004871">
    <property type="entry name" value="PRK06228.1"/>
    <property type="match status" value="1"/>
</dbReference>
<evidence type="ECO:0000259" key="7">
    <source>
        <dbReference type="Pfam" id="PF02823"/>
    </source>
</evidence>
<dbReference type="CDD" id="cd12152">
    <property type="entry name" value="F1-ATPase_delta"/>
    <property type="match status" value="1"/>
</dbReference>
<dbReference type="NCBIfam" id="TIGR03166">
    <property type="entry name" value="alt_F1F0_F1_eps"/>
    <property type="match status" value="1"/>
</dbReference>
<sequence length="128" mass="14403">MKLKVLIPTEVLIDREVTKVIAEAENGHFCLLPHHIDFATALAPGILSYTVETEEEIFVAVDEGILVKCDREVLVSTRNAIEGNNLETLQQTVAQQFQILDEKEKLTRSVLAKFEASMMRHFKELGHG</sequence>
<evidence type="ECO:0000256" key="6">
    <source>
        <dbReference type="ARBA" id="ARBA00023196"/>
    </source>
</evidence>
<dbReference type="InterPro" id="IPR001469">
    <property type="entry name" value="ATP_synth_F1_dsu/esu"/>
</dbReference>
<organism evidence="8 9">
    <name type="scientific">Hyella patelloides LEGE 07179</name>
    <dbReference type="NCBI Taxonomy" id="945734"/>
    <lineage>
        <taxon>Bacteria</taxon>
        <taxon>Bacillati</taxon>
        <taxon>Cyanobacteriota</taxon>
        <taxon>Cyanophyceae</taxon>
        <taxon>Pleurocapsales</taxon>
        <taxon>Hyellaceae</taxon>
        <taxon>Hyella</taxon>
    </lineage>
</organism>
<dbReference type="AlphaFoldDB" id="A0A563VT16"/>
<dbReference type="InterPro" id="IPR020546">
    <property type="entry name" value="ATP_synth_F1_dsu/esu_N"/>
</dbReference>
<name>A0A563VT16_9CYAN</name>
<evidence type="ECO:0000256" key="4">
    <source>
        <dbReference type="ARBA" id="ARBA00023065"/>
    </source>
</evidence>
<evidence type="ECO:0000256" key="3">
    <source>
        <dbReference type="ARBA" id="ARBA00022448"/>
    </source>
</evidence>
<evidence type="ECO:0000256" key="1">
    <source>
        <dbReference type="ARBA" id="ARBA00004184"/>
    </source>
</evidence>
<dbReference type="GO" id="GO:0012505">
    <property type="term" value="C:endomembrane system"/>
    <property type="evidence" value="ECO:0007669"/>
    <property type="project" value="UniProtKB-SubCell"/>
</dbReference>
<keyword evidence="5" id="KW-0472">Membrane</keyword>
<dbReference type="OrthoDB" id="9804110at2"/>
<keyword evidence="6" id="KW-0139">CF(1)</keyword>
<protein>
    <submittedName>
        <fullName evidence="8">Alternate F1F0 ATPase, F1 subunit epsilon</fullName>
    </submittedName>
</protein>
<comment type="similarity">
    <text evidence="2">Belongs to the ATPase epsilon chain family.</text>
</comment>
<keyword evidence="9" id="KW-1185">Reference proteome</keyword>
<dbReference type="Pfam" id="PF02823">
    <property type="entry name" value="ATP-synt_DE_N"/>
    <property type="match status" value="1"/>
</dbReference>
<evidence type="ECO:0000256" key="5">
    <source>
        <dbReference type="ARBA" id="ARBA00023136"/>
    </source>
</evidence>
<keyword evidence="3" id="KW-0813">Transport</keyword>
<dbReference type="InterPro" id="IPR024037">
    <property type="entry name" value="Alt_ATP_synth_F1_esu"/>
</dbReference>
<keyword evidence="4" id="KW-0406">Ion transport</keyword>
<evidence type="ECO:0000313" key="9">
    <source>
        <dbReference type="Proteomes" id="UP000320055"/>
    </source>
</evidence>
<dbReference type="Proteomes" id="UP000320055">
    <property type="component" value="Unassembled WGS sequence"/>
</dbReference>
<dbReference type="InterPro" id="IPR036771">
    <property type="entry name" value="ATPsynth_dsu/esu_N"/>
</dbReference>
<comment type="subcellular location">
    <subcellularLocation>
        <location evidence="1">Endomembrane system</location>
        <topology evidence="1">Peripheral membrane protein</topology>
    </subcellularLocation>
</comment>
<evidence type="ECO:0000256" key="2">
    <source>
        <dbReference type="ARBA" id="ARBA00005712"/>
    </source>
</evidence>
<proteinExistence type="inferred from homology"/>
<dbReference type="GO" id="GO:0046933">
    <property type="term" value="F:proton-transporting ATP synthase activity, rotational mechanism"/>
    <property type="evidence" value="ECO:0007669"/>
    <property type="project" value="InterPro"/>
</dbReference>